<evidence type="ECO:0000259" key="4">
    <source>
        <dbReference type="PROSITE" id="PS01124"/>
    </source>
</evidence>
<organism evidence="5 6">
    <name type="scientific">Edaphobacter modestus</name>
    <dbReference type="NCBI Taxonomy" id="388466"/>
    <lineage>
        <taxon>Bacteria</taxon>
        <taxon>Pseudomonadati</taxon>
        <taxon>Acidobacteriota</taxon>
        <taxon>Terriglobia</taxon>
        <taxon>Terriglobales</taxon>
        <taxon>Acidobacteriaceae</taxon>
        <taxon>Edaphobacter</taxon>
    </lineage>
</organism>
<protein>
    <submittedName>
        <fullName evidence="5">AraC family transcriptional regulator</fullName>
    </submittedName>
</protein>
<dbReference type="PROSITE" id="PS01124">
    <property type="entry name" value="HTH_ARAC_FAMILY_2"/>
    <property type="match status" value="1"/>
</dbReference>
<keyword evidence="2" id="KW-0238">DNA-binding</keyword>
<dbReference type="Proteomes" id="UP000292958">
    <property type="component" value="Unassembled WGS sequence"/>
</dbReference>
<dbReference type="SMART" id="SM00342">
    <property type="entry name" value="HTH_ARAC"/>
    <property type="match status" value="1"/>
</dbReference>
<keyword evidence="1" id="KW-0805">Transcription regulation</keyword>
<feature type="domain" description="HTH araC/xylS-type" evidence="4">
    <location>
        <begin position="214"/>
        <end position="314"/>
    </location>
</feature>
<dbReference type="PANTHER" id="PTHR46796">
    <property type="entry name" value="HTH-TYPE TRANSCRIPTIONAL ACTIVATOR RHAS-RELATED"/>
    <property type="match status" value="1"/>
</dbReference>
<dbReference type="EMBL" id="SHKW01000001">
    <property type="protein sequence ID" value="RZU38823.1"/>
    <property type="molecule type" value="Genomic_DNA"/>
</dbReference>
<name>A0A4Q7YPM0_9BACT</name>
<dbReference type="PROSITE" id="PS00041">
    <property type="entry name" value="HTH_ARAC_FAMILY_1"/>
    <property type="match status" value="1"/>
</dbReference>
<evidence type="ECO:0000313" key="6">
    <source>
        <dbReference type="Proteomes" id="UP000292958"/>
    </source>
</evidence>
<dbReference type="PANTHER" id="PTHR46796:SF12">
    <property type="entry name" value="HTH-TYPE DNA-BINDING TRANSCRIPTIONAL ACTIVATOR EUTR"/>
    <property type="match status" value="1"/>
</dbReference>
<comment type="caution">
    <text evidence="5">The sequence shown here is derived from an EMBL/GenBank/DDBJ whole genome shotgun (WGS) entry which is preliminary data.</text>
</comment>
<keyword evidence="3" id="KW-0804">Transcription</keyword>
<dbReference type="OrthoDB" id="9791615at2"/>
<gene>
    <name evidence="5" type="ORF">BDD14_0108</name>
</gene>
<dbReference type="GO" id="GO:0043565">
    <property type="term" value="F:sequence-specific DNA binding"/>
    <property type="evidence" value="ECO:0007669"/>
    <property type="project" value="InterPro"/>
</dbReference>
<evidence type="ECO:0000256" key="1">
    <source>
        <dbReference type="ARBA" id="ARBA00023015"/>
    </source>
</evidence>
<evidence type="ECO:0000256" key="3">
    <source>
        <dbReference type="ARBA" id="ARBA00023163"/>
    </source>
</evidence>
<dbReference type="InterPro" id="IPR050204">
    <property type="entry name" value="AraC_XylS_family_regulators"/>
</dbReference>
<sequence length="321" mass="36361">MPVSPTYRHVSDDPNTHADNLMGWSQLYDQLSGGGFSGEISGVCFNSIHLFRESTNLSLRQSCVVRSNGWWFGLPVSERESFRLDTRRVEEGAVAIRRGHQPFELITPARFRIFGLVISHRTLAEHLRSVLPEEDGLARLRCEILQGSAAQSSLRHLFGEILEEINRRPEVLNSAGACRAMQNSVLEAVTNLCASVEQAKGMPRSEMQHSQIVRNVRLFLLDNNDRAISVPELCTIFHVSRRTLQYAFDRVLGIGPNAYLRILRLNGVRRDLCRRETKVSVQQAASDWGFWHLSQFAKDYRTLFDELPSATVKRSESVAPQ</sequence>
<dbReference type="Gene3D" id="1.10.10.60">
    <property type="entry name" value="Homeodomain-like"/>
    <property type="match status" value="1"/>
</dbReference>
<proteinExistence type="predicted"/>
<evidence type="ECO:0000256" key="2">
    <source>
        <dbReference type="ARBA" id="ARBA00023125"/>
    </source>
</evidence>
<dbReference type="SUPFAM" id="SSF46689">
    <property type="entry name" value="Homeodomain-like"/>
    <property type="match status" value="1"/>
</dbReference>
<accession>A0A4Q7YPM0</accession>
<dbReference type="Pfam" id="PF12833">
    <property type="entry name" value="HTH_18"/>
    <property type="match status" value="1"/>
</dbReference>
<dbReference type="InterPro" id="IPR018060">
    <property type="entry name" value="HTH_AraC"/>
</dbReference>
<keyword evidence="6" id="KW-1185">Reference proteome</keyword>
<dbReference type="InterPro" id="IPR018062">
    <property type="entry name" value="HTH_AraC-typ_CS"/>
</dbReference>
<reference evidence="5 6" key="1">
    <citation type="submission" date="2019-02" db="EMBL/GenBank/DDBJ databases">
        <title>Genomic Encyclopedia of Archaeal and Bacterial Type Strains, Phase II (KMG-II): from individual species to whole genera.</title>
        <authorList>
            <person name="Goeker M."/>
        </authorList>
    </citation>
    <scope>NUCLEOTIDE SEQUENCE [LARGE SCALE GENOMIC DNA]</scope>
    <source>
        <strain evidence="5 6">DSM 18101</strain>
    </source>
</reference>
<dbReference type="InterPro" id="IPR009057">
    <property type="entry name" value="Homeodomain-like_sf"/>
</dbReference>
<dbReference type="RefSeq" id="WP_130417118.1">
    <property type="nucleotide sequence ID" value="NZ_SHKW01000001.1"/>
</dbReference>
<dbReference type="GO" id="GO:0003700">
    <property type="term" value="F:DNA-binding transcription factor activity"/>
    <property type="evidence" value="ECO:0007669"/>
    <property type="project" value="InterPro"/>
</dbReference>
<dbReference type="AlphaFoldDB" id="A0A4Q7YPM0"/>
<evidence type="ECO:0000313" key="5">
    <source>
        <dbReference type="EMBL" id="RZU38823.1"/>
    </source>
</evidence>